<keyword evidence="3" id="KW-1185">Reference proteome</keyword>
<dbReference type="GO" id="GO:0042383">
    <property type="term" value="C:sarcolemma"/>
    <property type="evidence" value="ECO:0007669"/>
    <property type="project" value="TreeGrafter"/>
</dbReference>
<protein>
    <submittedName>
        <fullName evidence="2">Dystrophin</fullName>
    </submittedName>
</protein>
<dbReference type="Proteomes" id="UP000296049">
    <property type="component" value="Unassembled WGS sequence"/>
</dbReference>
<dbReference type="SUPFAM" id="SSF46966">
    <property type="entry name" value="Spectrin repeat"/>
    <property type="match status" value="1"/>
</dbReference>
<evidence type="ECO:0000313" key="3">
    <source>
        <dbReference type="Proteomes" id="UP000296049"/>
    </source>
</evidence>
<accession>R0JPJ9</accession>
<dbReference type="PANTHER" id="PTHR12268:SF25">
    <property type="entry name" value="DYSTROPHIN"/>
    <property type="match status" value="1"/>
</dbReference>
<dbReference type="InterPro" id="IPR018159">
    <property type="entry name" value="Spectrin/alpha-actinin"/>
</dbReference>
<dbReference type="PANTHER" id="PTHR12268">
    <property type="entry name" value="E3 UBIQUITIN-PROTEIN LIGASE KCMF1"/>
    <property type="match status" value="1"/>
</dbReference>
<dbReference type="Pfam" id="PF00435">
    <property type="entry name" value="Spectrin"/>
    <property type="match status" value="1"/>
</dbReference>
<dbReference type="GO" id="GO:0007519">
    <property type="term" value="P:skeletal muscle tissue development"/>
    <property type="evidence" value="ECO:0007669"/>
    <property type="project" value="TreeGrafter"/>
</dbReference>
<proteinExistence type="predicted"/>
<dbReference type="GO" id="GO:0099536">
    <property type="term" value="P:synaptic signaling"/>
    <property type="evidence" value="ECO:0007669"/>
    <property type="project" value="TreeGrafter"/>
</dbReference>
<gene>
    <name evidence="2" type="ORF">Anapl_10308</name>
</gene>
<name>R0JPJ9_ANAPL</name>
<dbReference type="InterPro" id="IPR050774">
    <property type="entry name" value="KCMF1/Dystrophin"/>
</dbReference>
<organism evidence="2 3">
    <name type="scientific">Anas platyrhynchos</name>
    <name type="common">Mallard</name>
    <name type="synonym">Anas boschas</name>
    <dbReference type="NCBI Taxonomy" id="8839"/>
    <lineage>
        <taxon>Eukaryota</taxon>
        <taxon>Metazoa</taxon>
        <taxon>Chordata</taxon>
        <taxon>Craniata</taxon>
        <taxon>Vertebrata</taxon>
        <taxon>Euteleostomi</taxon>
        <taxon>Archelosauria</taxon>
        <taxon>Archosauria</taxon>
        <taxon>Dinosauria</taxon>
        <taxon>Saurischia</taxon>
        <taxon>Theropoda</taxon>
        <taxon>Coelurosauria</taxon>
        <taxon>Aves</taxon>
        <taxon>Neognathae</taxon>
        <taxon>Galloanserae</taxon>
        <taxon>Anseriformes</taxon>
        <taxon>Anatidae</taxon>
        <taxon>Anatinae</taxon>
        <taxon>Anas</taxon>
    </lineage>
</organism>
<evidence type="ECO:0000313" key="2">
    <source>
        <dbReference type="EMBL" id="EOA99275.1"/>
    </source>
</evidence>
<dbReference type="AlphaFoldDB" id="R0JPJ9"/>
<evidence type="ECO:0000256" key="1">
    <source>
        <dbReference type="SAM" id="Coils"/>
    </source>
</evidence>
<keyword evidence="1" id="KW-0175">Coiled coil</keyword>
<dbReference type="CDD" id="cd00176">
    <property type="entry name" value="SPEC"/>
    <property type="match status" value="1"/>
</dbReference>
<sequence>MELQDGIGRQQAVVKTLNVTGEEIIEQSSTADANVLKEQLGSLNTRWQEICKQLVEKKKRIEEEKNILSEFQEDLNKLILWLEETESIIAISLEPGNEDQLRDCLGKVKLRAEELLPHKGILKRLNESGGIALGSASLDPDRKHKLESALKEANHRLVSKDLPEKQKEIEILLKDFIELDQQLNQLTLWVTPVKNQLELYNQVGQPGAFDIKFVNLFHEWECAELSQKKKIEDLNADWKAINHLIRQLKEKPALGVPGLFSPGVLTSGQTVAVDTQTRVTKETTTFKPEMPSSVLLEIPALADFNKAWAELTDWLSRLDREIKSQRVTVGDLDDINDMIIKQKV</sequence>
<dbReference type="GO" id="GO:0048666">
    <property type="term" value="P:neuron development"/>
    <property type="evidence" value="ECO:0007669"/>
    <property type="project" value="TreeGrafter"/>
</dbReference>
<dbReference type="GO" id="GO:0055001">
    <property type="term" value="P:muscle cell development"/>
    <property type="evidence" value="ECO:0007669"/>
    <property type="project" value="TreeGrafter"/>
</dbReference>
<dbReference type="GO" id="GO:0045202">
    <property type="term" value="C:synapse"/>
    <property type="evidence" value="ECO:0007669"/>
    <property type="project" value="GOC"/>
</dbReference>
<dbReference type="Gene3D" id="1.20.58.60">
    <property type="match status" value="2"/>
</dbReference>
<dbReference type="InterPro" id="IPR002017">
    <property type="entry name" value="Spectrin_repeat"/>
</dbReference>
<reference evidence="3" key="1">
    <citation type="journal article" date="2013" name="Nat. Genet.">
        <title>The duck genome and transcriptome provide insight into an avian influenza virus reservoir species.</title>
        <authorList>
            <person name="Huang Y."/>
            <person name="Li Y."/>
            <person name="Burt D.W."/>
            <person name="Chen H."/>
            <person name="Zhang Y."/>
            <person name="Qian W."/>
            <person name="Kim H."/>
            <person name="Gan S."/>
            <person name="Zhao Y."/>
            <person name="Li J."/>
            <person name="Yi K."/>
            <person name="Feng H."/>
            <person name="Zhu P."/>
            <person name="Li B."/>
            <person name="Liu Q."/>
            <person name="Fairley S."/>
            <person name="Magor K.E."/>
            <person name="Du Z."/>
            <person name="Hu X."/>
            <person name="Goodman L."/>
            <person name="Tafer H."/>
            <person name="Vignal A."/>
            <person name="Lee T."/>
            <person name="Kim K.W."/>
            <person name="Sheng Z."/>
            <person name="An Y."/>
            <person name="Searle S."/>
            <person name="Herrero J."/>
            <person name="Groenen M.A."/>
            <person name="Crooijmans R.P."/>
            <person name="Faraut T."/>
            <person name="Cai Q."/>
            <person name="Webster R.G."/>
            <person name="Aldridge J.R."/>
            <person name="Warren W.C."/>
            <person name="Bartschat S."/>
            <person name="Kehr S."/>
            <person name="Marz M."/>
            <person name="Stadler P.F."/>
            <person name="Smith J."/>
            <person name="Kraus R.H."/>
            <person name="Zhao Y."/>
            <person name="Ren L."/>
            <person name="Fei J."/>
            <person name="Morisson M."/>
            <person name="Kaiser P."/>
            <person name="Griffin D.K."/>
            <person name="Rao M."/>
            <person name="Pitel F."/>
            <person name="Wang J."/>
            <person name="Li N."/>
        </authorList>
    </citation>
    <scope>NUCLEOTIDE SEQUENCE [LARGE SCALE GENOMIC DNA]</scope>
</reference>
<dbReference type="EMBL" id="KB743351">
    <property type="protein sequence ID" value="EOA99275.1"/>
    <property type="molecule type" value="Genomic_DNA"/>
</dbReference>
<dbReference type="GO" id="GO:0090257">
    <property type="term" value="P:regulation of muscle system process"/>
    <property type="evidence" value="ECO:0007669"/>
    <property type="project" value="TreeGrafter"/>
</dbReference>
<feature type="coiled-coil region" evidence="1">
    <location>
        <begin position="44"/>
        <end position="74"/>
    </location>
</feature>